<dbReference type="PANTHER" id="PTHR45779">
    <property type="entry name" value="PEPTIDYLPROLYL ISOMERASE"/>
    <property type="match status" value="1"/>
</dbReference>
<evidence type="ECO:0000256" key="1">
    <source>
        <dbReference type="ARBA" id="ARBA00000971"/>
    </source>
</evidence>
<evidence type="ECO:0000313" key="9">
    <source>
        <dbReference type="EMBL" id="CAL1535726.1"/>
    </source>
</evidence>
<dbReference type="EC" id="5.2.1.8" evidence="2 5"/>
<dbReference type="InterPro" id="IPR046357">
    <property type="entry name" value="PPIase_dom_sf"/>
</dbReference>
<dbReference type="InterPro" id="IPR044609">
    <property type="entry name" value="FKBP2/11"/>
</dbReference>
<comment type="caution">
    <text evidence="9">The sequence shown here is derived from an EMBL/GenBank/DDBJ whole genome shotgun (WGS) entry which is preliminary data.</text>
</comment>
<sequence length="233" mass="26127">MQLLSLCNRHITISPILPIAIVLILFLCSTSAQQTGEKKKKNAGTTDGDNPDSKEYIDKLKQKQLVTRVVHKPDDCNILSEVGDELYVHYTGYLDNGKVFDTSEQGEKNPISFKLGSGQVIPGWEQGMQGMCQGERRRLVVPPSLAYGSAGFPPVIPPDATLMFQVHLVQLVKKTGLSMLTNPEEYFQLLKLLAAPAFVGYVCYYLYRQYMNETAKAKEMKRQSGSKKYSKRK</sequence>
<dbReference type="GO" id="GO:0003755">
    <property type="term" value="F:peptidyl-prolyl cis-trans isomerase activity"/>
    <property type="evidence" value="ECO:0007669"/>
    <property type="project" value="UniProtKB-KW"/>
</dbReference>
<proteinExistence type="predicted"/>
<reference evidence="9 10" key="1">
    <citation type="submission" date="2024-04" db="EMBL/GenBank/DDBJ databases">
        <authorList>
            <consortium name="Genoscope - CEA"/>
            <person name="William W."/>
        </authorList>
    </citation>
    <scope>NUCLEOTIDE SEQUENCE [LARGE SCALE GENOMIC DNA]</scope>
</reference>
<keyword evidence="3 5" id="KW-0697">Rotamase</keyword>
<keyword evidence="4 5" id="KW-0413">Isomerase</keyword>
<keyword evidence="6" id="KW-1133">Transmembrane helix</keyword>
<evidence type="ECO:0000256" key="3">
    <source>
        <dbReference type="ARBA" id="ARBA00023110"/>
    </source>
</evidence>
<dbReference type="Gene3D" id="3.10.50.40">
    <property type="match status" value="1"/>
</dbReference>
<accession>A0AAV2HNV1</accession>
<evidence type="ECO:0000313" key="10">
    <source>
        <dbReference type="Proteomes" id="UP001497497"/>
    </source>
</evidence>
<protein>
    <recommendedName>
        <fullName evidence="2 5">peptidylprolyl isomerase</fullName>
        <ecNumber evidence="2 5">5.2.1.8</ecNumber>
    </recommendedName>
</protein>
<dbReference type="Proteomes" id="UP001497497">
    <property type="component" value="Unassembled WGS sequence"/>
</dbReference>
<keyword evidence="7" id="KW-0732">Signal</keyword>
<dbReference type="InterPro" id="IPR001179">
    <property type="entry name" value="PPIase_FKBP_dom"/>
</dbReference>
<keyword evidence="6" id="KW-0472">Membrane</keyword>
<evidence type="ECO:0000259" key="8">
    <source>
        <dbReference type="PROSITE" id="PS50059"/>
    </source>
</evidence>
<evidence type="ECO:0000256" key="6">
    <source>
        <dbReference type="SAM" id="Phobius"/>
    </source>
</evidence>
<gene>
    <name evidence="9" type="ORF">GSLYS_00009686001</name>
</gene>
<feature type="chain" id="PRO_5043382470" description="peptidylprolyl isomerase" evidence="7">
    <location>
        <begin position="33"/>
        <end position="233"/>
    </location>
</feature>
<comment type="catalytic activity">
    <reaction evidence="1 5">
        <text>[protein]-peptidylproline (omega=180) = [protein]-peptidylproline (omega=0)</text>
        <dbReference type="Rhea" id="RHEA:16237"/>
        <dbReference type="Rhea" id="RHEA-COMP:10747"/>
        <dbReference type="Rhea" id="RHEA-COMP:10748"/>
        <dbReference type="ChEBI" id="CHEBI:83833"/>
        <dbReference type="ChEBI" id="CHEBI:83834"/>
        <dbReference type="EC" id="5.2.1.8"/>
    </reaction>
</comment>
<feature type="signal peptide" evidence="7">
    <location>
        <begin position="1"/>
        <end position="32"/>
    </location>
</feature>
<dbReference type="EMBL" id="CAXITT010000209">
    <property type="protein sequence ID" value="CAL1535726.1"/>
    <property type="molecule type" value="Genomic_DNA"/>
</dbReference>
<evidence type="ECO:0000256" key="4">
    <source>
        <dbReference type="ARBA" id="ARBA00023235"/>
    </source>
</evidence>
<dbReference type="AlphaFoldDB" id="A0AAV2HNV1"/>
<dbReference type="PROSITE" id="PS50059">
    <property type="entry name" value="FKBP_PPIASE"/>
    <property type="match status" value="1"/>
</dbReference>
<evidence type="ECO:0000256" key="7">
    <source>
        <dbReference type="SAM" id="SignalP"/>
    </source>
</evidence>
<keyword evidence="10" id="KW-1185">Reference proteome</keyword>
<organism evidence="9 10">
    <name type="scientific">Lymnaea stagnalis</name>
    <name type="common">Great pond snail</name>
    <name type="synonym">Helix stagnalis</name>
    <dbReference type="NCBI Taxonomy" id="6523"/>
    <lineage>
        <taxon>Eukaryota</taxon>
        <taxon>Metazoa</taxon>
        <taxon>Spiralia</taxon>
        <taxon>Lophotrochozoa</taxon>
        <taxon>Mollusca</taxon>
        <taxon>Gastropoda</taxon>
        <taxon>Heterobranchia</taxon>
        <taxon>Euthyneura</taxon>
        <taxon>Panpulmonata</taxon>
        <taxon>Hygrophila</taxon>
        <taxon>Lymnaeoidea</taxon>
        <taxon>Lymnaeidae</taxon>
        <taxon>Lymnaea</taxon>
    </lineage>
</organism>
<dbReference type="FunFam" id="3.10.50.40:FF:000006">
    <property type="entry name" value="Peptidyl-prolyl cis-trans isomerase"/>
    <property type="match status" value="1"/>
</dbReference>
<name>A0AAV2HNV1_LYMST</name>
<evidence type="ECO:0000256" key="5">
    <source>
        <dbReference type="PROSITE-ProRule" id="PRU00277"/>
    </source>
</evidence>
<dbReference type="GO" id="GO:0005783">
    <property type="term" value="C:endoplasmic reticulum"/>
    <property type="evidence" value="ECO:0007669"/>
    <property type="project" value="TreeGrafter"/>
</dbReference>
<dbReference type="Pfam" id="PF00254">
    <property type="entry name" value="FKBP_C"/>
    <property type="match status" value="1"/>
</dbReference>
<dbReference type="PANTHER" id="PTHR45779:SF5">
    <property type="entry name" value="PEPTIDYLPROLYL ISOMERASE"/>
    <property type="match status" value="1"/>
</dbReference>
<feature type="domain" description="PPIase FKBP-type" evidence="8">
    <location>
        <begin position="83"/>
        <end position="172"/>
    </location>
</feature>
<feature type="transmembrane region" description="Helical" evidence="6">
    <location>
        <begin position="186"/>
        <end position="207"/>
    </location>
</feature>
<dbReference type="SUPFAM" id="SSF54534">
    <property type="entry name" value="FKBP-like"/>
    <property type="match status" value="1"/>
</dbReference>
<evidence type="ECO:0000256" key="2">
    <source>
        <dbReference type="ARBA" id="ARBA00013194"/>
    </source>
</evidence>
<keyword evidence="6" id="KW-0812">Transmembrane</keyword>